<dbReference type="eggNOG" id="ENOG502SF2N">
    <property type="taxonomic scope" value="Eukaryota"/>
</dbReference>
<evidence type="ECO:0000256" key="2">
    <source>
        <dbReference type="SAM" id="SignalP"/>
    </source>
</evidence>
<keyword evidence="2" id="KW-0732">Signal</keyword>
<evidence type="ECO:0000256" key="1">
    <source>
        <dbReference type="SAM" id="Phobius"/>
    </source>
</evidence>
<evidence type="ECO:0000259" key="3">
    <source>
        <dbReference type="Pfam" id="PF09257"/>
    </source>
</evidence>
<organism evidence="4 5">
    <name type="scientific">Pteropus alecto</name>
    <name type="common">Black flying fox</name>
    <dbReference type="NCBI Taxonomy" id="9402"/>
    <lineage>
        <taxon>Eukaryota</taxon>
        <taxon>Metazoa</taxon>
        <taxon>Chordata</taxon>
        <taxon>Craniata</taxon>
        <taxon>Vertebrata</taxon>
        <taxon>Euteleostomi</taxon>
        <taxon>Mammalia</taxon>
        <taxon>Eutheria</taxon>
        <taxon>Laurasiatheria</taxon>
        <taxon>Chiroptera</taxon>
        <taxon>Yinpterochiroptera</taxon>
        <taxon>Pteropodoidea</taxon>
        <taxon>Pteropodidae</taxon>
        <taxon>Pteropodinae</taxon>
        <taxon>Pteropus</taxon>
    </lineage>
</organism>
<dbReference type="Proteomes" id="UP000010552">
    <property type="component" value="Unassembled WGS sequence"/>
</dbReference>
<name>L5KQA5_PTEAL</name>
<accession>L5KQA5</accession>
<dbReference type="STRING" id="9402.L5KQA5"/>
<feature type="chain" id="PRO_5003969351" evidence="2">
    <location>
        <begin position="22"/>
        <end position="232"/>
    </location>
</feature>
<sequence>MKMSAGVLFFALGVFSPQSCSLQPCGLCLPDLGGGVPSQERRCECCPLKFQMAQQCIQDDYFDKLLNACTPCHLRCSNSPPLTCQHYCNAMKRTNTILWTCLGLSLLVSLTLFVLMFLLRKMRSEPLKDEIKSTGSALQNEANADLENRKDSGTGAEVLSRGLEYTVEECTCEDCVKSKLKLPALPGAMSCFSEPCSLPGSRQPREPRKVGGVLFGRRRRRTRGLGDHSAFA</sequence>
<evidence type="ECO:0000313" key="5">
    <source>
        <dbReference type="Proteomes" id="UP000010552"/>
    </source>
</evidence>
<dbReference type="PANTHER" id="PTHR20437:SF0">
    <property type="entry name" value="TUMOR NECROSIS FACTOR RECEPTOR SUPERFAMILY MEMBER 17"/>
    <property type="match status" value="1"/>
</dbReference>
<keyword evidence="5" id="KW-1185">Reference proteome</keyword>
<dbReference type="InterPro" id="IPR043521">
    <property type="entry name" value="TNFR_13C/17"/>
</dbReference>
<dbReference type="EMBL" id="KB030624">
    <property type="protein sequence ID" value="ELK13532.1"/>
    <property type="molecule type" value="Genomic_DNA"/>
</dbReference>
<dbReference type="GO" id="GO:0033209">
    <property type="term" value="P:tumor necrosis factor-mediated signaling pathway"/>
    <property type="evidence" value="ECO:0007669"/>
    <property type="project" value="InterPro"/>
</dbReference>
<keyword evidence="4" id="KW-0675">Receptor</keyword>
<dbReference type="PANTHER" id="PTHR20437">
    <property type="entry name" value="TUMOR NECROSIS FACTOR RECEPTOR SUBFAMILY MEMBER 13/17"/>
    <property type="match status" value="1"/>
</dbReference>
<keyword evidence="1" id="KW-0472">Membrane</keyword>
<dbReference type="PRINTS" id="PR01967">
    <property type="entry name" value="TNFACTORR17"/>
</dbReference>
<dbReference type="Gene3D" id="4.10.1290.10">
    <property type="entry name" value="Tumor necrosis factor receptor superfamily"/>
    <property type="match status" value="1"/>
</dbReference>
<dbReference type="AlphaFoldDB" id="L5KQA5"/>
<protein>
    <submittedName>
        <fullName evidence="4">Tumor necrosis factor receptor superfamily member 17</fullName>
    </submittedName>
</protein>
<gene>
    <name evidence="4" type="ORF">PAL_GLEAN10009710</name>
</gene>
<feature type="domain" description="BCMA TALL-1 binding" evidence="3">
    <location>
        <begin position="56"/>
        <end position="92"/>
    </location>
</feature>
<feature type="signal peptide" evidence="2">
    <location>
        <begin position="1"/>
        <end position="21"/>
    </location>
</feature>
<reference evidence="5" key="1">
    <citation type="journal article" date="2013" name="Science">
        <title>Comparative analysis of bat genomes provides insight into the evolution of flight and immunity.</title>
        <authorList>
            <person name="Zhang G."/>
            <person name="Cowled C."/>
            <person name="Shi Z."/>
            <person name="Huang Z."/>
            <person name="Bishop-Lilly K.A."/>
            <person name="Fang X."/>
            <person name="Wynne J.W."/>
            <person name="Xiong Z."/>
            <person name="Baker M.L."/>
            <person name="Zhao W."/>
            <person name="Tachedjian M."/>
            <person name="Zhu Y."/>
            <person name="Zhou P."/>
            <person name="Jiang X."/>
            <person name="Ng J."/>
            <person name="Yang L."/>
            <person name="Wu L."/>
            <person name="Xiao J."/>
            <person name="Feng Y."/>
            <person name="Chen Y."/>
            <person name="Sun X."/>
            <person name="Zhang Y."/>
            <person name="Marsh G.A."/>
            <person name="Crameri G."/>
            <person name="Broder C.C."/>
            <person name="Frey K.G."/>
            <person name="Wang L.F."/>
            <person name="Wang J."/>
        </authorList>
    </citation>
    <scope>NUCLEOTIDE SEQUENCE [LARGE SCALE GENOMIC DNA]</scope>
</reference>
<dbReference type="CDD" id="cd13414">
    <property type="entry name" value="TNFRSF17"/>
    <property type="match status" value="1"/>
</dbReference>
<dbReference type="GO" id="GO:0038023">
    <property type="term" value="F:signaling receptor activity"/>
    <property type="evidence" value="ECO:0007669"/>
    <property type="project" value="InterPro"/>
</dbReference>
<dbReference type="InParanoid" id="L5KQA5"/>
<keyword evidence="1" id="KW-1133">Transmembrane helix</keyword>
<dbReference type="FunCoup" id="L5KQA5">
    <property type="interactions" value="74"/>
</dbReference>
<keyword evidence="1" id="KW-0812">Transmembrane</keyword>
<dbReference type="SUPFAM" id="SSF57586">
    <property type="entry name" value="TNF receptor-like"/>
    <property type="match status" value="1"/>
</dbReference>
<feature type="transmembrane region" description="Helical" evidence="1">
    <location>
        <begin position="97"/>
        <end position="119"/>
    </location>
</feature>
<dbReference type="Pfam" id="PF09257">
    <property type="entry name" value="BCMA-Tall_bind"/>
    <property type="match status" value="1"/>
</dbReference>
<evidence type="ECO:0000313" key="4">
    <source>
        <dbReference type="EMBL" id="ELK13532.1"/>
    </source>
</evidence>
<dbReference type="InterPro" id="IPR015337">
    <property type="entry name" value="BCMA_Tall-1-bd"/>
</dbReference>
<proteinExistence type="predicted"/>
<dbReference type="InterPro" id="IPR022320">
    <property type="entry name" value="TNFR_17"/>
</dbReference>